<evidence type="ECO:0000313" key="2">
    <source>
        <dbReference type="Proteomes" id="UP000515153"/>
    </source>
</evidence>
<organism evidence="2 3">
    <name type="scientific">Pyricularia grisea</name>
    <name type="common">Crabgrass-specific blast fungus</name>
    <name type="synonym">Magnaporthe grisea</name>
    <dbReference type="NCBI Taxonomy" id="148305"/>
    <lineage>
        <taxon>Eukaryota</taxon>
        <taxon>Fungi</taxon>
        <taxon>Dikarya</taxon>
        <taxon>Ascomycota</taxon>
        <taxon>Pezizomycotina</taxon>
        <taxon>Sordariomycetes</taxon>
        <taxon>Sordariomycetidae</taxon>
        <taxon>Magnaporthales</taxon>
        <taxon>Pyriculariaceae</taxon>
        <taxon>Pyricularia</taxon>
    </lineage>
</organism>
<dbReference type="GeneID" id="41957669"/>
<keyword evidence="1" id="KW-0175">Coiled coil</keyword>
<dbReference type="AlphaFoldDB" id="A0A6P8BF83"/>
<dbReference type="RefSeq" id="XP_030985729.1">
    <property type="nucleotide sequence ID" value="XM_031122758.1"/>
</dbReference>
<sequence length="239" mass="27505">MTKELQNGGLAAPTSHQPVQPIVSDSLDYQLWQIIQKASSSRQKNAQKEQIVQQLCAKYTLLRKKIRNLKEQQDAIKSKLGKAFEKQGKLLTEQETLELELTAIQKENKELRQWACRFPENAQGPSADTETDKKTEQQLLDCQIIAEQHAQDSRLLQEENKGLRERLKAFEERGKGLSNDFEQFEAQDNLLRENGLLRQKYKDVRRELVGYFPDLQEDAGNLSSILAENAGRAKRKKRN</sequence>
<reference evidence="3" key="1">
    <citation type="journal article" date="2019" name="Mol. Biol. Evol.">
        <title>Blast fungal genomes show frequent chromosomal changes, gene gains and losses, and effector gene turnover.</title>
        <authorList>
            <person name="Gomez Luciano L.B."/>
            <person name="Jason Tsai I."/>
            <person name="Chuma I."/>
            <person name="Tosa Y."/>
            <person name="Chen Y.H."/>
            <person name="Li J.Y."/>
            <person name="Li M.Y."/>
            <person name="Jade Lu M.Y."/>
            <person name="Nakayashiki H."/>
            <person name="Li W.H."/>
        </authorList>
    </citation>
    <scope>NUCLEOTIDE SEQUENCE</scope>
    <source>
        <strain evidence="3">NI907</strain>
    </source>
</reference>
<proteinExistence type="predicted"/>
<protein>
    <submittedName>
        <fullName evidence="3">Uncharacterized protein</fullName>
    </submittedName>
</protein>
<dbReference type="Proteomes" id="UP000515153">
    <property type="component" value="Unplaced"/>
</dbReference>
<feature type="coiled-coil region" evidence="1">
    <location>
        <begin position="146"/>
        <end position="207"/>
    </location>
</feature>
<gene>
    <name evidence="3" type="ORF">PgNI_02698</name>
</gene>
<reference evidence="3" key="3">
    <citation type="submission" date="2025-08" db="UniProtKB">
        <authorList>
            <consortium name="RefSeq"/>
        </authorList>
    </citation>
    <scope>IDENTIFICATION</scope>
    <source>
        <strain evidence="3">NI907</strain>
    </source>
</reference>
<name>A0A6P8BF83_PYRGI</name>
<evidence type="ECO:0000313" key="3">
    <source>
        <dbReference type="RefSeq" id="XP_030985729.1"/>
    </source>
</evidence>
<accession>A0A6P8BF83</accession>
<keyword evidence="2" id="KW-1185">Reference proteome</keyword>
<dbReference type="KEGG" id="pgri:PgNI_02698"/>
<evidence type="ECO:0000256" key="1">
    <source>
        <dbReference type="SAM" id="Coils"/>
    </source>
</evidence>
<reference evidence="3" key="2">
    <citation type="submission" date="2019-10" db="EMBL/GenBank/DDBJ databases">
        <authorList>
            <consortium name="NCBI Genome Project"/>
        </authorList>
    </citation>
    <scope>NUCLEOTIDE SEQUENCE</scope>
    <source>
        <strain evidence="3">NI907</strain>
    </source>
</reference>
<feature type="coiled-coil region" evidence="1">
    <location>
        <begin position="52"/>
        <end position="79"/>
    </location>
</feature>